<dbReference type="OrthoDB" id="347018at2759"/>
<dbReference type="SUPFAM" id="SSF82051">
    <property type="entry name" value="Obg GTP-binding protein N-terminal domain"/>
    <property type="match status" value="1"/>
</dbReference>
<dbReference type="SUPFAM" id="SSF52540">
    <property type="entry name" value="P-loop containing nucleoside triphosphate hydrolases"/>
    <property type="match status" value="1"/>
</dbReference>
<evidence type="ECO:0000313" key="7">
    <source>
        <dbReference type="Proteomes" id="UP000305948"/>
    </source>
</evidence>
<feature type="region of interest" description="Disordered" evidence="3">
    <location>
        <begin position="407"/>
        <end position="430"/>
    </location>
</feature>
<dbReference type="EMBL" id="ML213508">
    <property type="protein sequence ID" value="TFK53026.1"/>
    <property type="molecule type" value="Genomic_DNA"/>
</dbReference>
<dbReference type="InterPro" id="IPR036726">
    <property type="entry name" value="GTP1_OBG_dom_sf"/>
</dbReference>
<name>A0A5C3N9A8_9AGAM</name>
<feature type="domain" description="OBG-type G" evidence="4">
    <location>
        <begin position="322"/>
        <end position="575"/>
    </location>
</feature>
<dbReference type="GO" id="GO:0003924">
    <property type="term" value="F:GTPase activity"/>
    <property type="evidence" value="ECO:0007669"/>
    <property type="project" value="InterPro"/>
</dbReference>
<dbReference type="GO" id="GO:0005525">
    <property type="term" value="F:GTP binding"/>
    <property type="evidence" value="ECO:0007669"/>
    <property type="project" value="UniProtKB-KW"/>
</dbReference>
<keyword evidence="1" id="KW-0547">Nucleotide-binding</keyword>
<dbReference type="InterPro" id="IPR006073">
    <property type="entry name" value="GTP-bd"/>
</dbReference>
<feature type="domain" description="Obg" evidence="5">
    <location>
        <begin position="74"/>
        <end position="321"/>
    </location>
</feature>
<keyword evidence="7" id="KW-1185">Reference proteome</keyword>
<dbReference type="STRING" id="5364.A0A5C3N9A8"/>
<dbReference type="InterPro" id="IPR045086">
    <property type="entry name" value="OBG_GTPase"/>
</dbReference>
<sequence length="598" mass="66521">MLRPGCTRNLRLRRSQLTALRCRKFSSLSDTESVNEEPTIASYNAQEEDRYNMEQVDFMRRRRQTDAKRRQGGETFMDQRIVHVRGGAGGDGCASFHREKWVPKGPPSGGDGGEGSYIYLLPTQHLTTLSSVPRIIKGASGGPGGGTWRNGKDAPPTIVRVPLGTVVKQLSHDDPRRAKDAFERFQESLEGLDEEERVDRIRKRRWVHYPGFEDDNLQREAFQEADKMLKMEERALANRRQRRGLIHLDLDRAVDTPETEKDPDAPLGRPRAKTWGYLIAEGGAGGMGNPHFLSKTNRSPKIATRGQDGEWISLELELKILADVAMVGMPNAGKSTLVRALTGGRVKSEIAGFAFTTLNPIMGVVRVGPDGWISGEEGAIYDETALEGNRLRDGMGVHGYVDGEEADDEAVAARDDSSGEENTQSRLPHDSTIGESFRFTITDNPGLIEHAAENKGLGHMFLRSIERSHALVYVVDLASPDPCEELRILREELDKYREGMSGKARMVIANKADLLGQGGEQEAEEAKRKFVRLEEYAKTEMGTDARGRTLDVVPVSAKYSMNMRKVVGLMVGYVEEARRQVALQEGEENTSTLNDYSY</sequence>
<reference evidence="6 7" key="1">
    <citation type="journal article" date="2019" name="Nat. Ecol. Evol.">
        <title>Megaphylogeny resolves global patterns of mushroom evolution.</title>
        <authorList>
            <person name="Varga T."/>
            <person name="Krizsan K."/>
            <person name="Foldi C."/>
            <person name="Dima B."/>
            <person name="Sanchez-Garcia M."/>
            <person name="Sanchez-Ramirez S."/>
            <person name="Szollosi G.J."/>
            <person name="Szarkandi J.G."/>
            <person name="Papp V."/>
            <person name="Albert L."/>
            <person name="Andreopoulos W."/>
            <person name="Angelini C."/>
            <person name="Antonin V."/>
            <person name="Barry K.W."/>
            <person name="Bougher N.L."/>
            <person name="Buchanan P."/>
            <person name="Buyck B."/>
            <person name="Bense V."/>
            <person name="Catcheside P."/>
            <person name="Chovatia M."/>
            <person name="Cooper J."/>
            <person name="Damon W."/>
            <person name="Desjardin D."/>
            <person name="Finy P."/>
            <person name="Geml J."/>
            <person name="Haridas S."/>
            <person name="Hughes K."/>
            <person name="Justo A."/>
            <person name="Karasinski D."/>
            <person name="Kautmanova I."/>
            <person name="Kiss B."/>
            <person name="Kocsube S."/>
            <person name="Kotiranta H."/>
            <person name="LaButti K.M."/>
            <person name="Lechner B.E."/>
            <person name="Liimatainen K."/>
            <person name="Lipzen A."/>
            <person name="Lukacs Z."/>
            <person name="Mihaltcheva S."/>
            <person name="Morgado L.N."/>
            <person name="Niskanen T."/>
            <person name="Noordeloos M.E."/>
            <person name="Ohm R.A."/>
            <person name="Ortiz-Santana B."/>
            <person name="Ovrebo C."/>
            <person name="Racz N."/>
            <person name="Riley R."/>
            <person name="Savchenko A."/>
            <person name="Shiryaev A."/>
            <person name="Soop K."/>
            <person name="Spirin V."/>
            <person name="Szebenyi C."/>
            <person name="Tomsovsky M."/>
            <person name="Tulloss R.E."/>
            <person name="Uehling J."/>
            <person name="Grigoriev I.V."/>
            <person name="Vagvolgyi C."/>
            <person name="Papp T."/>
            <person name="Martin F.M."/>
            <person name="Miettinen O."/>
            <person name="Hibbett D.S."/>
            <person name="Nagy L.G."/>
        </authorList>
    </citation>
    <scope>NUCLEOTIDE SEQUENCE [LARGE SCALE GENOMIC DNA]</scope>
    <source>
        <strain evidence="6 7">OMC1185</strain>
    </source>
</reference>
<evidence type="ECO:0000256" key="1">
    <source>
        <dbReference type="ARBA" id="ARBA00022741"/>
    </source>
</evidence>
<dbReference type="PROSITE" id="PS51883">
    <property type="entry name" value="OBG"/>
    <property type="match status" value="1"/>
</dbReference>
<proteinExistence type="predicted"/>
<evidence type="ECO:0000256" key="3">
    <source>
        <dbReference type="SAM" id="MobiDB-lite"/>
    </source>
</evidence>
<dbReference type="Pfam" id="PF01926">
    <property type="entry name" value="MMR_HSR1"/>
    <property type="match status" value="1"/>
</dbReference>
<dbReference type="AlphaFoldDB" id="A0A5C3N9A8"/>
<dbReference type="Gene3D" id="2.70.210.12">
    <property type="entry name" value="GTP1/OBG domain"/>
    <property type="match status" value="1"/>
</dbReference>
<organism evidence="6 7">
    <name type="scientific">Heliocybe sulcata</name>
    <dbReference type="NCBI Taxonomy" id="5364"/>
    <lineage>
        <taxon>Eukaryota</taxon>
        <taxon>Fungi</taxon>
        <taxon>Dikarya</taxon>
        <taxon>Basidiomycota</taxon>
        <taxon>Agaricomycotina</taxon>
        <taxon>Agaricomycetes</taxon>
        <taxon>Gloeophyllales</taxon>
        <taxon>Gloeophyllaceae</taxon>
        <taxon>Heliocybe</taxon>
    </lineage>
</organism>
<gene>
    <name evidence="6" type="ORF">OE88DRAFT_1677760</name>
</gene>
<dbReference type="Gene3D" id="3.40.50.300">
    <property type="entry name" value="P-loop containing nucleotide triphosphate hydrolases"/>
    <property type="match status" value="1"/>
</dbReference>
<dbReference type="PANTHER" id="PTHR11702">
    <property type="entry name" value="DEVELOPMENTALLY REGULATED GTP-BINDING PROTEIN-RELATED"/>
    <property type="match status" value="1"/>
</dbReference>
<dbReference type="GO" id="GO:0042254">
    <property type="term" value="P:ribosome biogenesis"/>
    <property type="evidence" value="ECO:0007669"/>
    <property type="project" value="UniProtKB-UniRule"/>
</dbReference>
<dbReference type="InterPro" id="IPR006169">
    <property type="entry name" value="GTP1_OBG_dom"/>
</dbReference>
<protein>
    <submittedName>
        <fullName evidence="6">GTP-binding protein Obg/CgtA</fullName>
    </submittedName>
</protein>
<dbReference type="InterPro" id="IPR027417">
    <property type="entry name" value="P-loop_NTPase"/>
</dbReference>
<evidence type="ECO:0000259" key="4">
    <source>
        <dbReference type="PROSITE" id="PS51710"/>
    </source>
</evidence>
<dbReference type="InterPro" id="IPR031167">
    <property type="entry name" value="G_OBG"/>
</dbReference>
<keyword evidence="2" id="KW-0342">GTP-binding</keyword>
<dbReference type="Pfam" id="PF01018">
    <property type="entry name" value="GTP1_OBG"/>
    <property type="match status" value="2"/>
</dbReference>
<evidence type="ECO:0000259" key="5">
    <source>
        <dbReference type="PROSITE" id="PS51883"/>
    </source>
</evidence>
<evidence type="ECO:0000313" key="6">
    <source>
        <dbReference type="EMBL" id="TFK53026.1"/>
    </source>
</evidence>
<dbReference type="PANTHER" id="PTHR11702:SF31">
    <property type="entry name" value="MITOCHONDRIAL RIBOSOME-ASSOCIATED GTPASE 2"/>
    <property type="match status" value="1"/>
</dbReference>
<evidence type="ECO:0000256" key="2">
    <source>
        <dbReference type="ARBA" id="ARBA00023134"/>
    </source>
</evidence>
<dbReference type="GO" id="GO:0005739">
    <property type="term" value="C:mitochondrion"/>
    <property type="evidence" value="ECO:0007669"/>
    <property type="project" value="TreeGrafter"/>
</dbReference>
<dbReference type="Proteomes" id="UP000305948">
    <property type="component" value="Unassembled WGS sequence"/>
</dbReference>
<dbReference type="PROSITE" id="PS51710">
    <property type="entry name" value="G_OBG"/>
    <property type="match status" value="1"/>
</dbReference>
<accession>A0A5C3N9A8</accession>